<proteinExistence type="predicted"/>
<dbReference type="RefSeq" id="WP_407824607.1">
    <property type="nucleotide sequence ID" value="NZ_JBJLSN010000023.1"/>
</dbReference>
<comment type="caution">
    <text evidence="1">The sequence shown here is derived from an EMBL/GenBank/DDBJ whole genome shotgun (WGS) entry which is preliminary data.</text>
</comment>
<keyword evidence="2" id="KW-1185">Reference proteome</keyword>
<dbReference type="Gene3D" id="3.90.1150.10">
    <property type="entry name" value="Aspartate Aminotransferase, domain 1"/>
    <property type="match status" value="1"/>
</dbReference>
<protein>
    <submittedName>
        <fullName evidence="1">Uncharacterized protein</fullName>
    </submittedName>
</protein>
<dbReference type="EMBL" id="JBJLSN010000023">
    <property type="protein sequence ID" value="MFL7902815.1"/>
    <property type="molecule type" value="Genomic_DNA"/>
</dbReference>
<reference evidence="1 2" key="1">
    <citation type="submission" date="2024-11" db="EMBL/GenBank/DDBJ databases">
        <title>Draft genome sequences of two bacteria associated to sugarcane roots in Colombia.</title>
        <authorList>
            <person name="Pardo-Diaz S."/>
            <person name="Masmela-Mendoza J."/>
            <person name="Delgadillo-Duran P."/>
            <person name="Bautista E.J."/>
            <person name="Rojas-Tapias D.F."/>
        </authorList>
    </citation>
    <scope>NUCLEOTIDE SEQUENCE [LARGE SCALE GENOMIC DNA]</scope>
    <source>
        <strain evidence="1 2">Ap18</strain>
    </source>
</reference>
<evidence type="ECO:0000313" key="2">
    <source>
        <dbReference type="Proteomes" id="UP001628281"/>
    </source>
</evidence>
<gene>
    <name evidence="1" type="ORF">ACJ41P_16895</name>
</gene>
<dbReference type="InterPro" id="IPR015422">
    <property type="entry name" value="PyrdxlP-dep_Trfase_small"/>
</dbReference>
<name>A0ABW8VC60_9PROT</name>
<accession>A0ABW8VC60</accession>
<sequence length="111" mass="12393">MSFSGKAQFKTKRLLTGDEGGADRDGDDFAFWHRPVAEAGVAAAPISNVCAERAMTSLIRLCLAKRLPLLHERWSGSPIGGTTTEDPDDKLNKLWLLYKKLKHYLYSRKEG</sequence>
<organism evidence="1 2">
    <name type="scientific">Azospirillum argentinense</name>
    <dbReference type="NCBI Taxonomy" id="2970906"/>
    <lineage>
        <taxon>Bacteria</taxon>
        <taxon>Pseudomonadati</taxon>
        <taxon>Pseudomonadota</taxon>
        <taxon>Alphaproteobacteria</taxon>
        <taxon>Rhodospirillales</taxon>
        <taxon>Azospirillaceae</taxon>
        <taxon>Azospirillum</taxon>
    </lineage>
</organism>
<dbReference type="Proteomes" id="UP001628281">
    <property type="component" value="Unassembled WGS sequence"/>
</dbReference>
<evidence type="ECO:0000313" key="1">
    <source>
        <dbReference type="EMBL" id="MFL7902815.1"/>
    </source>
</evidence>